<protein>
    <submittedName>
        <fullName evidence="4">Acetyl esterase/lipase</fullName>
    </submittedName>
</protein>
<name>A0A370IAY3_9NOCA</name>
<dbReference type="EMBL" id="QQBC01000002">
    <property type="protein sequence ID" value="RDI67867.1"/>
    <property type="molecule type" value="Genomic_DNA"/>
</dbReference>
<evidence type="ECO:0000259" key="3">
    <source>
        <dbReference type="Pfam" id="PF07859"/>
    </source>
</evidence>
<comment type="similarity">
    <text evidence="1">Belongs to the 'GDXG' lipolytic enzyme family.</text>
</comment>
<dbReference type="PANTHER" id="PTHR48081">
    <property type="entry name" value="AB HYDROLASE SUPERFAMILY PROTEIN C4A8.06C"/>
    <property type="match status" value="1"/>
</dbReference>
<dbReference type="Pfam" id="PF07859">
    <property type="entry name" value="Abhydrolase_3"/>
    <property type="match status" value="1"/>
</dbReference>
<evidence type="ECO:0000313" key="5">
    <source>
        <dbReference type="Proteomes" id="UP000254869"/>
    </source>
</evidence>
<keyword evidence="5" id="KW-1185">Reference proteome</keyword>
<dbReference type="GO" id="GO:0004806">
    <property type="term" value="F:triacylglycerol lipase activity"/>
    <property type="evidence" value="ECO:0007669"/>
    <property type="project" value="TreeGrafter"/>
</dbReference>
<dbReference type="InterPro" id="IPR013094">
    <property type="entry name" value="AB_hydrolase_3"/>
</dbReference>
<evidence type="ECO:0000256" key="1">
    <source>
        <dbReference type="ARBA" id="ARBA00010515"/>
    </source>
</evidence>
<dbReference type="InterPro" id="IPR029058">
    <property type="entry name" value="AB_hydrolase_fold"/>
</dbReference>
<comment type="caution">
    <text evidence="4">The sequence shown here is derived from an EMBL/GenBank/DDBJ whole genome shotgun (WGS) entry which is preliminary data.</text>
</comment>
<keyword evidence="2" id="KW-0378">Hydrolase</keyword>
<reference evidence="4 5" key="1">
    <citation type="submission" date="2018-07" db="EMBL/GenBank/DDBJ databases">
        <title>Genomic Encyclopedia of Type Strains, Phase IV (KMG-IV): sequencing the most valuable type-strain genomes for metagenomic binning, comparative biology and taxonomic classification.</title>
        <authorList>
            <person name="Goeker M."/>
        </authorList>
    </citation>
    <scope>NUCLEOTIDE SEQUENCE [LARGE SCALE GENOMIC DNA]</scope>
    <source>
        <strain evidence="4 5">DSM 44290</strain>
    </source>
</reference>
<dbReference type="SUPFAM" id="SSF53474">
    <property type="entry name" value="alpha/beta-Hydrolases"/>
    <property type="match status" value="1"/>
</dbReference>
<organism evidence="4 5">
    <name type="scientific">Nocardia pseudobrasiliensis</name>
    <dbReference type="NCBI Taxonomy" id="45979"/>
    <lineage>
        <taxon>Bacteria</taxon>
        <taxon>Bacillati</taxon>
        <taxon>Actinomycetota</taxon>
        <taxon>Actinomycetes</taxon>
        <taxon>Mycobacteriales</taxon>
        <taxon>Nocardiaceae</taxon>
        <taxon>Nocardia</taxon>
    </lineage>
</organism>
<dbReference type="Gene3D" id="3.40.50.1820">
    <property type="entry name" value="alpha/beta hydrolase"/>
    <property type="match status" value="1"/>
</dbReference>
<dbReference type="Proteomes" id="UP000254869">
    <property type="component" value="Unassembled WGS sequence"/>
</dbReference>
<accession>A0A370IAY3</accession>
<dbReference type="STRING" id="1210086.GCA_001613105_07882"/>
<feature type="domain" description="Alpha/beta hydrolase fold-3" evidence="3">
    <location>
        <begin position="107"/>
        <end position="307"/>
    </location>
</feature>
<dbReference type="InterPro" id="IPR050300">
    <property type="entry name" value="GDXG_lipolytic_enzyme"/>
</dbReference>
<evidence type="ECO:0000256" key="2">
    <source>
        <dbReference type="ARBA" id="ARBA00022801"/>
    </source>
</evidence>
<proteinExistence type="inferred from homology"/>
<dbReference type="AlphaFoldDB" id="A0A370IAY3"/>
<sequence>MAHRSVILCDMASTWSTPTIGPAPVPDVAALRTRFAASASVLGLRRVHAVLPPNRLGIGIGRGIIASVMATFGPTLPGTRITPVRSEGVRGEWVRAAGVEHGSRAIYYIHGSGYVVCSARTHRGLASRLSRLTGLPVFLVDYRLAPEHRFPAAAQDVEAGYRWLLAHGYHAEDLVIGGDSAGGHLALDLLLENLRSETSQPAGVFVFSPLVDVTLGLAERQDRLRPDPMAPAWVGKRLLELYTVGQPPDSPRLRLAVPPGAKLPPMLVQASAGEMLSGDARAWHSMITTAGGRCELELWPGRIHVFQALPLLVPEAVPALRRAADFVKSALAQADTTARTKVS</sequence>
<gene>
    <name evidence="4" type="ORF">DFR76_102267</name>
</gene>
<dbReference type="PANTHER" id="PTHR48081:SF30">
    <property type="entry name" value="ACETYL-HYDROLASE LIPR-RELATED"/>
    <property type="match status" value="1"/>
</dbReference>
<evidence type="ECO:0000313" key="4">
    <source>
        <dbReference type="EMBL" id="RDI67867.1"/>
    </source>
</evidence>